<evidence type="ECO:0000313" key="2">
    <source>
        <dbReference type="Proteomes" id="UP000308886"/>
    </source>
</evidence>
<accession>A0AC61QLP8</accession>
<evidence type="ECO:0000313" key="1">
    <source>
        <dbReference type="EMBL" id="TGX79942.1"/>
    </source>
</evidence>
<gene>
    <name evidence="1" type="primary">leuD</name>
    <name evidence="1" type="ORF">E5358_14185</name>
</gene>
<comment type="caution">
    <text evidence="1">The sequence shown here is derived from an EMBL/GenBank/DDBJ whole genome shotgun (WGS) entry which is preliminary data.</text>
</comment>
<keyword evidence="1" id="KW-0456">Lyase</keyword>
<protein>
    <submittedName>
        <fullName evidence="1">3-isopropylmalate dehydratase small subunit</fullName>
        <ecNumber evidence="1">4.2.1.33</ecNumber>
    </submittedName>
</protein>
<organism evidence="1 2">
    <name type="scientific">Palleniella muris</name>
    <dbReference type="NCBI Taxonomy" id="3038145"/>
    <lineage>
        <taxon>Bacteria</taxon>
        <taxon>Pseudomonadati</taxon>
        <taxon>Bacteroidota</taxon>
        <taxon>Bacteroidia</taxon>
        <taxon>Bacteroidales</taxon>
        <taxon>Prevotellaceae</taxon>
        <taxon>Palleniella</taxon>
    </lineage>
</organism>
<sequence>MSKQKFNIIQSTCIPVAIDNCNTDLIIPARYLASTTRDPKFFGDAFMHDLRYDAEGNIVEDFVMNKPEFSEAPHEGCHEIIVGGQNWGSGSSREHAAWAIAGYGIRVVISSSFADIHRNNLLNCFVLPVVVTKEFQQELFNTIAANPQAEVKVDVPNQTVTNLTTGNSEHFEINSYKKYCLENAYDDIDFLLSNTEKIESFEKK</sequence>
<name>A0AC61QLP8_9BACT</name>
<dbReference type="Proteomes" id="UP000308886">
    <property type="component" value="Unassembled WGS sequence"/>
</dbReference>
<dbReference type="EC" id="4.2.1.33" evidence="1"/>
<proteinExistence type="predicted"/>
<reference evidence="1" key="1">
    <citation type="submission" date="2019-04" db="EMBL/GenBank/DDBJ databases">
        <title>Microbes associate with the intestines of laboratory mice.</title>
        <authorList>
            <person name="Navarre W."/>
            <person name="Wong E."/>
            <person name="Huang K."/>
            <person name="Tropini C."/>
            <person name="Ng K."/>
            <person name="Yu B."/>
        </authorList>
    </citation>
    <scope>NUCLEOTIDE SEQUENCE</scope>
    <source>
        <strain evidence="1">NM73_A23</strain>
    </source>
</reference>
<keyword evidence="2" id="KW-1185">Reference proteome</keyword>
<dbReference type="EMBL" id="SRZC01000033">
    <property type="protein sequence ID" value="TGX79942.1"/>
    <property type="molecule type" value="Genomic_DNA"/>
</dbReference>